<keyword evidence="4 9" id="KW-0159">Chromosome partition</keyword>
<dbReference type="InterPro" id="IPR044068">
    <property type="entry name" value="CB"/>
</dbReference>
<dbReference type="NCBIfam" id="NF001399">
    <property type="entry name" value="PRK00283.1"/>
    <property type="match status" value="1"/>
</dbReference>
<gene>
    <name evidence="9" type="primary">xerC</name>
    <name evidence="12" type="ORF">CJ199_04680</name>
</gene>
<dbReference type="PROSITE" id="PS51898">
    <property type="entry name" value="TYR_RECOMBINASE"/>
    <property type="match status" value="1"/>
</dbReference>
<dbReference type="AlphaFoldDB" id="A0A2N6VR87"/>
<feature type="active site" description="O-(3'-phospho-DNA)-tyrosine intermediate" evidence="9">
    <location>
        <position position="292"/>
    </location>
</feature>
<keyword evidence="6 9" id="KW-0238">DNA-binding</keyword>
<evidence type="ECO:0000256" key="5">
    <source>
        <dbReference type="ARBA" id="ARBA00022908"/>
    </source>
</evidence>
<feature type="active site" evidence="9">
    <location>
        <position position="257"/>
    </location>
</feature>
<keyword evidence="3 9" id="KW-0132">Cell division</keyword>
<keyword evidence="2 9" id="KW-0963">Cytoplasm</keyword>
<dbReference type="PANTHER" id="PTHR30349">
    <property type="entry name" value="PHAGE INTEGRASE-RELATED"/>
    <property type="match status" value="1"/>
</dbReference>
<evidence type="ECO:0000256" key="2">
    <source>
        <dbReference type="ARBA" id="ARBA00022490"/>
    </source>
</evidence>
<dbReference type="Gene3D" id="1.10.443.10">
    <property type="entry name" value="Intergrase catalytic core"/>
    <property type="match status" value="1"/>
</dbReference>
<comment type="similarity">
    <text evidence="9">Belongs to the 'phage' integrase family. XerC subfamily.</text>
</comment>
<dbReference type="Pfam" id="PF00589">
    <property type="entry name" value="Phage_integrase"/>
    <property type="match status" value="1"/>
</dbReference>
<comment type="subunit">
    <text evidence="9">Forms a cyclic heterotetrameric complex composed of two molecules of XerC and two molecules of XerD.</text>
</comment>
<dbReference type="GO" id="GO:0005737">
    <property type="term" value="C:cytoplasm"/>
    <property type="evidence" value="ECO:0007669"/>
    <property type="project" value="UniProtKB-SubCell"/>
</dbReference>
<proteinExistence type="inferred from homology"/>
<evidence type="ECO:0000256" key="6">
    <source>
        <dbReference type="ARBA" id="ARBA00023125"/>
    </source>
</evidence>
<dbReference type="SUPFAM" id="SSF47823">
    <property type="entry name" value="lambda integrase-like, N-terminal domain"/>
    <property type="match status" value="1"/>
</dbReference>
<keyword evidence="8 9" id="KW-0131">Cell cycle</keyword>
<dbReference type="HAMAP" id="MF_01808">
    <property type="entry name" value="Recomb_XerC_XerD"/>
    <property type="match status" value="1"/>
</dbReference>
<dbReference type="SUPFAM" id="SSF56349">
    <property type="entry name" value="DNA breaking-rejoining enzymes"/>
    <property type="match status" value="1"/>
</dbReference>
<comment type="subcellular location">
    <subcellularLocation>
        <location evidence="1 9">Cytoplasm</location>
    </subcellularLocation>
</comment>
<dbReference type="RefSeq" id="WP_102238294.1">
    <property type="nucleotide sequence ID" value="NZ_PNHK01000001.1"/>
</dbReference>
<feature type="active site" evidence="9">
    <location>
        <position position="283"/>
    </location>
</feature>
<dbReference type="EMBL" id="PNHK01000001">
    <property type="protein sequence ID" value="PMD06652.1"/>
    <property type="molecule type" value="Genomic_DNA"/>
</dbReference>
<organism evidence="12 13">
    <name type="scientific">Brevibacterium paucivorans</name>
    <dbReference type="NCBI Taxonomy" id="170994"/>
    <lineage>
        <taxon>Bacteria</taxon>
        <taxon>Bacillati</taxon>
        <taxon>Actinomycetota</taxon>
        <taxon>Actinomycetes</taxon>
        <taxon>Micrococcales</taxon>
        <taxon>Brevibacteriaceae</taxon>
        <taxon>Brevibacterium</taxon>
    </lineage>
</organism>
<keyword evidence="5 9" id="KW-0229">DNA integration</keyword>
<dbReference type="Pfam" id="PF02899">
    <property type="entry name" value="Phage_int_SAM_1"/>
    <property type="match status" value="1"/>
</dbReference>
<name>A0A2N6VR87_9MICO</name>
<feature type="active site" evidence="9">
    <location>
        <position position="165"/>
    </location>
</feature>
<evidence type="ECO:0000313" key="12">
    <source>
        <dbReference type="EMBL" id="PMD06652.1"/>
    </source>
</evidence>
<feature type="active site" evidence="9">
    <location>
        <position position="260"/>
    </location>
</feature>
<dbReference type="PROSITE" id="PS51900">
    <property type="entry name" value="CB"/>
    <property type="match status" value="1"/>
</dbReference>
<sequence length="312" mass="33200">MTGARHGAALLPDAPSGLIRPVSEYLTYLQLERGSSRNTVDAYARDLAKYVTYLADAGVNDLGTVTSEHVAGFIEHIAQQNFAVTSRARITVAVRRLHHFTAAETGGASPADDVQPPTDTMRLPKALSVEQVGRLIHAAGDPHSADPAQLRAVALVEFLYATGARISEAVGVDRDDVDVDAGIARVYGKGNKERLVPLGSHSIEALGAWLTRGRPAWAASSPAVFLNARGGRLSRQSAWAIVKKAAEVADVPGVTAHSLRHSCATHLVEGGADIRIVQELLGHSSVTTTQIYTQVTSQALKEVYASTHPRAR</sequence>
<feature type="active site" evidence="9">
    <location>
        <position position="189"/>
    </location>
</feature>
<evidence type="ECO:0000256" key="1">
    <source>
        <dbReference type="ARBA" id="ARBA00004496"/>
    </source>
</evidence>
<feature type="domain" description="Core-binding (CB)" evidence="11">
    <location>
        <begin position="16"/>
        <end position="102"/>
    </location>
</feature>
<protein>
    <recommendedName>
        <fullName evidence="9">Tyrosine recombinase XerC</fullName>
    </recommendedName>
</protein>
<dbReference type="PANTHER" id="PTHR30349:SF81">
    <property type="entry name" value="TYROSINE RECOMBINASE XERC"/>
    <property type="match status" value="1"/>
</dbReference>
<evidence type="ECO:0000256" key="4">
    <source>
        <dbReference type="ARBA" id="ARBA00022829"/>
    </source>
</evidence>
<evidence type="ECO:0000313" key="13">
    <source>
        <dbReference type="Proteomes" id="UP000235598"/>
    </source>
</evidence>
<dbReference type="InterPro" id="IPR011010">
    <property type="entry name" value="DNA_brk_join_enz"/>
</dbReference>
<dbReference type="Gene3D" id="1.10.150.130">
    <property type="match status" value="1"/>
</dbReference>
<dbReference type="InterPro" id="IPR004107">
    <property type="entry name" value="Integrase_SAM-like_N"/>
</dbReference>
<dbReference type="InterPro" id="IPR002104">
    <property type="entry name" value="Integrase_catalytic"/>
</dbReference>
<dbReference type="GO" id="GO:0007059">
    <property type="term" value="P:chromosome segregation"/>
    <property type="evidence" value="ECO:0007669"/>
    <property type="project" value="UniProtKB-UniRule"/>
</dbReference>
<dbReference type="InterPro" id="IPR023009">
    <property type="entry name" value="Tyrosine_recombinase_XerC/XerD"/>
</dbReference>
<comment type="caution">
    <text evidence="12">The sequence shown here is derived from an EMBL/GenBank/DDBJ whole genome shotgun (WGS) entry which is preliminary data.</text>
</comment>
<dbReference type="GO" id="GO:0006313">
    <property type="term" value="P:DNA transposition"/>
    <property type="evidence" value="ECO:0007669"/>
    <property type="project" value="UniProtKB-UniRule"/>
</dbReference>
<accession>A0A2N6VR87</accession>
<evidence type="ECO:0000256" key="8">
    <source>
        <dbReference type="ARBA" id="ARBA00023306"/>
    </source>
</evidence>
<dbReference type="GO" id="GO:0009037">
    <property type="term" value="F:tyrosine-based site-specific recombinase activity"/>
    <property type="evidence" value="ECO:0007669"/>
    <property type="project" value="UniProtKB-UniRule"/>
</dbReference>
<evidence type="ECO:0000259" key="11">
    <source>
        <dbReference type="PROSITE" id="PS51900"/>
    </source>
</evidence>
<evidence type="ECO:0000256" key="3">
    <source>
        <dbReference type="ARBA" id="ARBA00022618"/>
    </source>
</evidence>
<dbReference type="GO" id="GO:0003677">
    <property type="term" value="F:DNA binding"/>
    <property type="evidence" value="ECO:0007669"/>
    <property type="project" value="UniProtKB-UniRule"/>
</dbReference>
<comment type="function">
    <text evidence="9">Site-specific tyrosine recombinase, which acts by catalyzing the cutting and rejoining of the recombining DNA molecules. The XerC-XerD complex is essential to convert dimers of the bacterial chromosome into monomers to permit their segregation at cell division. It also contributes to the segregational stability of plasmids.</text>
</comment>
<dbReference type="InterPro" id="IPR050090">
    <property type="entry name" value="Tyrosine_recombinase_XerCD"/>
</dbReference>
<dbReference type="InterPro" id="IPR013762">
    <property type="entry name" value="Integrase-like_cat_sf"/>
</dbReference>
<dbReference type="InterPro" id="IPR010998">
    <property type="entry name" value="Integrase_recombinase_N"/>
</dbReference>
<evidence type="ECO:0000256" key="9">
    <source>
        <dbReference type="HAMAP-Rule" id="MF_01808"/>
    </source>
</evidence>
<evidence type="ECO:0000259" key="10">
    <source>
        <dbReference type="PROSITE" id="PS51898"/>
    </source>
</evidence>
<feature type="domain" description="Tyr recombinase" evidence="10">
    <location>
        <begin position="122"/>
        <end position="305"/>
    </location>
</feature>
<evidence type="ECO:0000256" key="7">
    <source>
        <dbReference type="ARBA" id="ARBA00023172"/>
    </source>
</evidence>
<dbReference type="GO" id="GO:0051301">
    <property type="term" value="P:cell division"/>
    <property type="evidence" value="ECO:0007669"/>
    <property type="project" value="UniProtKB-KW"/>
</dbReference>
<reference evidence="12 13" key="1">
    <citation type="submission" date="2017-09" db="EMBL/GenBank/DDBJ databases">
        <title>Bacterial strain isolated from the female urinary microbiota.</title>
        <authorList>
            <person name="Thomas-White K."/>
            <person name="Kumar N."/>
            <person name="Forster S."/>
            <person name="Putonti C."/>
            <person name="Lawley T."/>
            <person name="Wolfe A.J."/>
        </authorList>
    </citation>
    <scope>NUCLEOTIDE SEQUENCE [LARGE SCALE GENOMIC DNA]</scope>
    <source>
        <strain evidence="12 13">UMB1301</strain>
    </source>
</reference>
<dbReference type="OrthoDB" id="9801717at2"/>
<keyword evidence="7 9" id="KW-0233">DNA recombination</keyword>
<dbReference type="Proteomes" id="UP000235598">
    <property type="component" value="Unassembled WGS sequence"/>
</dbReference>